<evidence type="ECO:0000256" key="6">
    <source>
        <dbReference type="SAM" id="MobiDB-lite"/>
    </source>
</evidence>
<gene>
    <name evidence="8" type="ORF">Sste5346_003900</name>
</gene>
<dbReference type="InterPro" id="IPR029058">
    <property type="entry name" value="AB_hydrolase_fold"/>
</dbReference>
<feature type="chain" id="PRO_5046734982" description="Serine peptidase" evidence="7">
    <location>
        <begin position="19"/>
        <end position="590"/>
    </location>
</feature>
<keyword evidence="9" id="KW-1185">Reference proteome</keyword>
<evidence type="ECO:0008006" key="10">
    <source>
        <dbReference type="Google" id="ProtNLM"/>
    </source>
</evidence>
<reference evidence="8 9" key="1">
    <citation type="journal article" date="2024" name="IMA Fungus">
        <title>IMA Genome - F19 : A genome assembly and annotation guide to empower mycologists, including annotated draft genome sequences of Ceratocystis pirilliformis, Diaporthe australafricana, Fusarium ophioides, Paecilomyces lecythidis, and Sporothrix stenoceras.</title>
        <authorList>
            <person name="Aylward J."/>
            <person name="Wilson A.M."/>
            <person name="Visagie C.M."/>
            <person name="Spraker J."/>
            <person name="Barnes I."/>
            <person name="Buitendag C."/>
            <person name="Ceriani C."/>
            <person name="Del Mar Angel L."/>
            <person name="du Plessis D."/>
            <person name="Fuchs T."/>
            <person name="Gasser K."/>
            <person name="Kramer D."/>
            <person name="Li W."/>
            <person name="Munsamy K."/>
            <person name="Piso A."/>
            <person name="Price J.L."/>
            <person name="Sonnekus B."/>
            <person name="Thomas C."/>
            <person name="van der Nest A."/>
            <person name="van Dijk A."/>
            <person name="van Heerden A."/>
            <person name="van Vuuren N."/>
            <person name="Yilmaz N."/>
            <person name="Duong T.A."/>
            <person name="van der Merwe N.A."/>
            <person name="Wingfield M.J."/>
            <person name="Wingfield B.D."/>
        </authorList>
    </citation>
    <scope>NUCLEOTIDE SEQUENCE [LARGE SCALE GENOMIC DNA]</scope>
    <source>
        <strain evidence="8 9">CMW 5346</strain>
    </source>
</reference>
<evidence type="ECO:0000256" key="5">
    <source>
        <dbReference type="ARBA" id="ARBA00023180"/>
    </source>
</evidence>
<dbReference type="SUPFAM" id="SSF53474">
    <property type="entry name" value="alpha/beta-Hydrolases"/>
    <property type="match status" value="1"/>
</dbReference>
<evidence type="ECO:0000256" key="4">
    <source>
        <dbReference type="ARBA" id="ARBA00022801"/>
    </source>
</evidence>
<evidence type="ECO:0000256" key="7">
    <source>
        <dbReference type="SAM" id="SignalP"/>
    </source>
</evidence>
<dbReference type="PANTHER" id="PTHR11010">
    <property type="entry name" value="PROTEASE S28 PRO-X CARBOXYPEPTIDASE-RELATED"/>
    <property type="match status" value="1"/>
</dbReference>
<dbReference type="Proteomes" id="UP001583186">
    <property type="component" value="Unassembled WGS sequence"/>
</dbReference>
<keyword evidence="2" id="KW-0645">Protease</keyword>
<name>A0ABR3ZAI4_9PEZI</name>
<comment type="similarity">
    <text evidence="1">Belongs to the peptidase S28 family.</text>
</comment>
<evidence type="ECO:0000313" key="9">
    <source>
        <dbReference type="Proteomes" id="UP001583186"/>
    </source>
</evidence>
<proteinExistence type="inferred from homology"/>
<evidence type="ECO:0000256" key="1">
    <source>
        <dbReference type="ARBA" id="ARBA00011079"/>
    </source>
</evidence>
<dbReference type="PANTHER" id="PTHR11010:SF23">
    <property type="entry name" value="SERINE PEPTIDASE"/>
    <property type="match status" value="1"/>
</dbReference>
<dbReference type="Gene3D" id="3.40.50.1820">
    <property type="entry name" value="alpha/beta hydrolase"/>
    <property type="match status" value="2"/>
</dbReference>
<sequence length="590" mass="63584">MKFSLSVVALLAAQGAAALNSSPLNFKPPGLLKGTFNDAIASKVAAATNGKSKGPCGPGTGTPGTGGGSAGGGSTTPAPTFGWGTFSQVIDHNNPHLGTFQQRYWYSTEYWKGPGSPIILTCPGEQSGTGWNVTYLTNQRITGYFGQTVGGAVVILEHRYWGESSPYPDLTVEHLKYLTVDQALRDFTYFANNWVPPFDTSAKSKPTKAPWVLTGGSYTGALAGWSANLAAGQPEAMGHTSPFWAYYATSGVVEAVSDFWRYFDMVRQATAQNCTTDLVNVISYIDNILQHGTNAQKVALKTPFKLQDLNDADFGKALAFAPVIFQNSQFFLEGLYGDSYPYSYYKFCDYLENVLPGSGNPVPGKNGVGVTKALAGYASWFTSFILPNLCASFGYPDFQGTYNDQCLRNTNASSAMYLDLSPSNPISRQYWWIMCNDPISWFQDAAPIGYPSIVSRLVDYNYHVAICNAQFPSMAGGFGLEHGATVATFNSWTGGWSVPPSKTPRVIYTNGEVDPWRAATVSSSQRPGGPLASSSNVMVNVVPGGNHCSDAYAENWAVNPGVKAIADAEAAQILQWTNEFYSSKHITKPV</sequence>
<comment type="caution">
    <text evidence="8">The sequence shown here is derived from an EMBL/GenBank/DDBJ whole genome shotgun (WGS) entry which is preliminary data.</text>
</comment>
<keyword evidence="3 7" id="KW-0732">Signal</keyword>
<feature type="compositionally biased region" description="Gly residues" evidence="6">
    <location>
        <begin position="56"/>
        <end position="74"/>
    </location>
</feature>
<organism evidence="8 9">
    <name type="scientific">Sporothrix stenoceras</name>
    <dbReference type="NCBI Taxonomy" id="5173"/>
    <lineage>
        <taxon>Eukaryota</taxon>
        <taxon>Fungi</taxon>
        <taxon>Dikarya</taxon>
        <taxon>Ascomycota</taxon>
        <taxon>Pezizomycotina</taxon>
        <taxon>Sordariomycetes</taxon>
        <taxon>Sordariomycetidae</taxon>
        <taxon>Ophiostomatales</taxon>
        <taxon>Ophiostomataceae</taxon>
        <taxon>Sporothrix</taxon>
    </lineage>
</organism>
<dbReference type="EMBL" id="JAWCUI010000018">
    <property type="protein sequence ID" value="KAL1897594.1"/>
    <property type="molecule type" value="Genomic_DNA"/>
</dbReference>
<evidence type="ECO:0000256" key="2">
    <source>
        <dbReference type="ARBA" id="ARBA00022670"/>
    </source>
</evidence>
<evidence type="ECO:0000313" key="8">
    <source>
        <dbReference type="EMBL" id="KAL1897594.1"/>
    </source>
</evidence>
<feature type="region of interest" description="Disordered" evidence="6">
    <location>
        <begin position="47"/>
        <end position="77"/>
    </location>
</feature>
<dbReference type="InterPro" id="IPR008758">
    <property type="entry name" value="Peptidase_S28"/>
</dbReference>
<accession>A0ABR3ZAI4</accession>
<protein>
    <recommendedName>
        <fullName evidence="10">Serine peptidase</fullName>
    </recommendedName>
</protein>
<keyword evidence="4" id="KW-0378">Hydrolase</keyword>
<dbReference type="Pfam" id="PF05577">
    <property type="entry name" value="Peptidase_S28"/>
    <property type="match status" value="1"/>
</dbReference>
<evidence type="ECO:0000256" key="3">
    <source>
        <dbReference type="ARBA" id="ARBA00022729"/>
    </source>
</evidence>
<feature type="signal peptide" evidence="7">
    <location>
        <begin position="1"/>
        <end position="18"/>
    </location>
</feature>
<keyword evidence="5" id="KW-0325">Glycoprotein</keyword>